<feature type="region of interest" description="Disordered" evidence="2">
    <location>
        <begin position="217"/>
        <end position="256"/>
    </location>
</feature>
<feature type="coiled-coil region" evidence="1">
    <location>
        <begin position="354"/>
        <end position="388"/>
    </location>
</feature>
<keyword evidence="1" id="KW-0175">Coiled coil</keyword>
<accession>A0ABQ8Y5K1</accession>
<dbReference type="Proteomes" id="UP001150062">
    <property type="component" value="Unassembled WGS sequence"/>
</dbReference>
<proteinExistence type="predicted"/>
<comment type="caution">
    <text evidence="3">The sequence shown here is derived from an EMBL/GenBank/DDBJ whole genome shotgun (WGS) entry which is preliminary data.</text>
</comment>
<gene>
    <name evidence="3" type="ORF">M0813_24809</name>
</gene>
<reference evidence="3" key="1">
    <citation type="submission" date="2022-08" db="EMBL/GenBank/DDBJ databases">
        <title>Novel sulfate-reducing endosymbionts in the free-living metamonad Anaeramoeba.</title>
        <authorList>
            <person name="Jerlstrom-Hultqvist J."/>
            <person name="Cepicka I."/>
            <person name="Gallot-Lavallee L."/>
            <person name="Salas-Leiva D."/>
            <person name="Curtis B.A."/>
            <person name="Zahonova K."/>
            <person name="Pipaliya S."/>
            <person name="Dacks J."/>
            <person name="Roger A.J."/>
        </authorList>
    </citation>
    <scope>NUCLEOTIDE SEQUENCE</scope>
    <source>
        <strain evidence="3">Schooner1</strain>
    </source>
</reference>
<dbReference type="Gene3D" id="3.30.450.20">
    <property type="entry name" value="PAS domain"/>
    <property type="match status" value="1"/>
</dbReference>
<feature type="compositionally biased region" description="Low complexity" evidence="2">
    <location>
        <begin position="234"/>
        <end position="256"/>
    </location>
</feature>
<name>A0ABQ8Y5K1_9EUKA</name>
<evidence type="ECO:0000256" key="2">
    <source>
        <dbReference type="SAM" id="MobiDB-lite"/>
    </source>
</evidence>
<evidence type="ECO:0000256" key="1">
    <source>
        <dbReference type="SAM" id="Coils"/>
    </source>
</evidence>
<evidence type="ECO:0000313" key="4">
    <source>
        <dbReference type="Proteomes" id="UP001150062"/>
    </source>
</evidence>
<dbReference type="EMBL" id="JAOAOG010000216">
    <property type="protein sequence ID" value="KAJ6239889.1"/>
    <property type="molecule type" value="Genomic_DNA"/>
</dbReference>
<sequence>MGNVTAHKTLSPKSWKKYLKMISKSNEMILLLGETLHFSYLNRKAAKMLKIKNRKGVKLTVALISPLRQPHLGIDSASATLMVAEKILNSKDGRFDFIWQHQTVTGELFYVQVYLTIIRVKKKTHCQSIWRRINNPNDILLKSIKSFASLNSSISKDLSKESVNSVGFLNTFNQKNQKFDLNSESTNLSEYSFGSFTDNFTDNQSLTKSANSNLTITKTNNNSNYSDNTDSESNDQNNTINTSNSNKNTKNITKSNYNEQKPYLSLIIDNIDMDEEFMNFQDNIKRAVRSTNDSTAEKKVIDEFHRFETIFNTLLQKKNSQIEKLREKTIIITRDSRTRYRKLEDHLQEKLLLSNEEINKRNNLKNENIFLKNKLKEMELLIEKQKTNHDKLFQILNEHKSGFK</sequence>
<keyword evidence="4" id="KW-1185">Reference proteome</keyword>
<evidence type="ECO:0000313" key="3">
    <source>
        <dbReference type="EMBL" id="KAJ6239889.1"/>
    </source>
</evidence>
<protein>
    <submittedName>
        <fullName evidence="3">Uncharacterized protein</fullName>
    </submittedName>
</protein>
<feature type="compositionally biased region" description="Low complexity" evidence="2">
    <location>
        <begin position="217"/>
        <end position="228"/>
    </location>
</feature>
<organism evidence="3 4">
    <name type="scientific">Anaeramoeba flamelloides</name>
    <dbReference type="NCBI Taxonomy" id="1746091"/>
    <lineage>
        <taxon>Eukaryota</taxon>
        <taxon>Metamonada</taxon>
        <taxon>Anaeramoebidae</taxon>
        <taxon>Anaeramoeba</taxon>
    </lineage>
</organism>